<evidence type="ECO:0000256" key="6">
    <source>
        <dbReference type="ARBA" id="ARBA00023242"/>
    </source>
</evidence>
<dbReference type="GO" id="GO:0043130">
    <property type="term" value="F:ubiquitin binding"/>
    <property type="evidence" value="ECO:0007669"/>
    <property type="project" value="TreeGrafter"/>
</dbReference>
<dbReference type="InterPro" id="IPR000626">
    <property type="entry name" value="Ubiquitin-like_dom"/>
</dbReference>
<dbReference type="Gene3D" id="1.10.8.10">
    <property type="entry name" value="DNA helicase RuvA subunit, C-terminal domain"/>
    <property type="match status" value="2"/>
</dbReference>
<dbReference type="InterPro" id="IPR036353">
    <property type="entry name" value="XPC-bd_sf"/>
</dbReference>
<dbReference type="EMBL" id="WHWC01000017">
    <property type="protein sequence ID" value="KAG8366602.1"/>
    <property type="molecule type" value="Genomic_DNA"/>
</dbReference>
<sequence>MDTKKRVRDESPELDVDDSPAVKILRENLLDSLDEDPEICTSTHDLDSFMKSFEEEITASPPTLAAVEADSGESRPELGYLLEASDDELGLPPTTSSPGGEESELRTELERVESDSSQLGGEFWEIPSYDSFGFGIGETENCNGVSGDDVALDGLFEYSDLGFGSGDFAWRPETLCGDMYETRLHALRDCKWGKEGRNEATHSEEPCRPRSEIEVIKRRVAEAWRLAEDNRDITIHNCSHFEIEVKPEDTVVDVKKAIETAQGADIYPAAQQMLIHQGKVLKDGTTLEENKVAENSFVVIMLTKNKSSSGEGSTTSGAANVKAPQASAPPPTSTPVSTTPQPPAATTDVYGEAASNLVSGTNLEGTIQQILDMGGGTWDRDTVVRALRAAYNNPERAIDYLYSGIPESAEAPPAPGSVPSGQAANVPAQPQQAVQPAPGFPSTGTNAGGANTLDFLRNSPQFQALRAMVQANPQILQPMLQELGKQNPQLVRLIQDHQADFLRLINEPVEGGEGNILEQLAGAMPQQIAVTPEEREAIERASATFDLRLFSNSEFVTFIFAVRQNDDILLFSNFFLELEAMGFDRALVLEVFFACNKNEELAANYLLDHIHEFEE</sequence>
<dbReference type="GO" id="GO:0031593">
    <property type="term" value="F:polyubiquitin modification-dependent protein binding"/>
    <property type="evidence" value="ECO:0007669"/>
    <property type="project" value="TreeGrafter"/>
</dbReference>
<proteinExistence type="inferred from homology"/>
<dbReference type="CDD" id="cd14379">
    <property type="entry name" value="UBA1_Rad23_plant"/>
    <property type="match status" value="1"/>
</dbReference>
<dbReference type="SMART" id="SM00213">
    <property type="entry name" value="UBQ"/>
    <property type="match status" value="1"/>
</dbReference>
<dbReference type="FunFam" id="1.10.8.10:FF:000002">
    <property type="entry name" value="UV excision repair protein RAD23 homolog"/>
    <property type="match status" value="1"/>
</dbReference>
<feature type="domain" description="Ubiquitin-like" evidence="9">
    <location>
        <begin position="231"/>
        <end position="307"/>
    </location>
</feature>
<gene>
    <name evidence="10" type="ORF">BUALT_Bualt17G0096900</name>
</gene>
<dbReference type="InterPro" id="IPR015940">
    <property type="entry name" value="UBA"/>
</dbReference>
<dbReference type="CDD" id="cd01805">
    <property type="entry name" value="Ubl_Rad23"/>
    <property type="match status" value="1"/>
</dbReference>
<comment type="similarity">
    <text evidence="2">Belongs to the RAD23 family.</text>
</comment>
<dbReference type="FunFam" id="3.10.20.90:FF:000069">
    <property type="entry name" value="UV excision repair protein RAD23"/>
    <property type="match status" value="1"/>
</dbReference>
<dbReference type="SUPFAM" id="SSF101238">
    <property type="entry name" value="XPC-binding domain"/>
    <property type="match status" value="1"/>
</dbReference>
<feature type="region of interest" description="Disordered" evidence="7">
    <location>
        <begin position="84"/>
        <end position="117"/>
    </location>
</feature>
<feature type="region of interest" description="Disordered" evidence="7">
    <location>
        <begin position="410"/>
        <end position="450"/>
    </location>
</feature>
<dbReference type="Gene3D" id="3.10.20.90">
    <property type="entry name" value="Phosphatidylinositol 3-kinase Catalytic Subunit, Chain A, domain 1"/>
    <property type="match status" value="1"/>
</dbReference>
<dbReference type="FunFam" id="1.10.8.10:FF:000003">
    <property type="entry name" value="UV excision repair protein RAD23 homolog"/>
    <property type="match status" value="1"/>
</dbReference>
<dbReference type="PRINTS" id="PR01839">
    <property type="entry name" value="RAD23PROTEIN"/>
</dbReference>
<keyword evidence="6" id="KW-0539">Nucleus</keyword>
<keyword evidence="5" id="KW-0234">DNA repair</keyword>
<dbReference type="AlphaFoldDB" id="A0AAV6WGJ6"/>
<dbReference type="InterPro" id="IPR004806">
    <property type="entry name" value="Rad23"/>
</dbReference>
<dbReference type="Gene3D" id="1.10.10.540">
    <property type="entry name" value="XPC-binding domain"/>
    <property type="match status" value="1"/>
</dbReference>
<dbReference type="SUPFAM" id="SSF46934">
    <property type="entry name" value="UBA-like"/>
    <property type="match status" value="2"/>
</dbReference>
<feature type="compositionally biased region" description="Low complexity" evidence="7">
    <location>
        <begin position="307"/>
        <end position="317"/>
    </location>
</feature>
<dbReference type="InterPro" id="IPR029071">
    <property type="entry name" value="Ubiquitin-like_domsf"/>
</dbReference>
<dbReference type="GO" id="GO:0005654">
    <property type="term" value="C:nucleoplasm"/>
    <property type="evidence" value="ECO:0007669"/>
    <property type="project" value="TreeGrafter"/>
</dbReference>
<dbReference type="InterPro" id="IPR015360">
    <property type="entry name" value="XPC-bd"/>
</dbReference>
<feature type="compositionally biased region" description="Basic and acidic residues" evidence="7">
    <location>
        <begin position="103"/>
        <end position="114"/>
    </location>
</feature>
<dbReference type="GO" id="GO:0070628">
    <property type="term" value="F:proteasome binding"/>
    <property type="evidence" value="ECO:0007669"/>
    <property type="project" value="TreeGrafter"/>
</dbReference>
<dbReference type="PROSITE" id="PS50053">
    <property type="entry name" value="UBIQUITIN_2"/>
    <property type="match status" value="1"/>
</dbReference>
<dbReference type="Pfam" id="PF09280">
    <property type="entry name" value="XPC-binding"/>
    <property type="match status" value="1"/>
</dbReference>
<dbReference type="Proteomes" id="UP000826271">
    <property type="component" value="Unassembled WGS sequence"/>
</dbReference>
<comment type="subcellular location">
    <subcellularLocation>
        <location evidence="1">Nucleus</location>
    </subcellularLocation>
</comment>
<dbReference type="FunFam" id="1.10.10.540:FF:000001">
    <property type="entry name" value="UV excision repair protein RAD23 B"/>
    <property type="match status" value="1"/>
</dbReference>
<feature type="domain" description="UBA" evidence="8">
    <location>
        <begin position="360"/>
        <end position="404"/>
    </location>
</feature>
<dbReference type="NCBIfam" id="TIGR00601">
    <property type="entry name" value="rad23"/>
    <property type="match status" value="1"/>
</dbReference>
<dbReference type="GO" id="GO:0005829">
    <property type="term" value="C:cytosol"/>
    <property type="evidence" value="ECO:0007669"/>
    <property type="project" value="TreeGrafter"/>
</dbReference>
<evidence type="ECO:0000256" key="1">
    <source>
        <dbReference type="ARBA" id="ARBA00004123"/>
    </source>
</evidence>
<dbReference type="GO" id="GO:0003684">
    <property type="term" value="F:damaged DNA binding"/>
    <property type="evidence" value="ECO:0007669"/>
    <property type="project" value="InterPro"/>
</dbReference>
<dbReference type="GO" id="GO:0043161">
    <property type="term" value="P:proteasome-mediated ubiquitin-dependent protein catabolic process"/>
    <property type="evidence" value="ECO:0007669"/>
    <property type="project" value="InterPro"/>
</dbReference>
<comment type="caution">
    <text evidence="10">The sequence shown here is derived from an EMBL/GenBank/DDBJ whole genome shotgun (WGS) entry which is preliminary data.</text>
</comment>
<feature type="domain" description="UBA" evidence="8">
    <location>
        <begin position="564"/>
        <end position="609"/>
    </location>
</feature>
<dbReference type="SUPFAM" id="SSF54236">
    <property type="entry name" value="Ubiquitin-like"/>
    <property type="match status" value="1"/>
</dbReference>
<dbReference type="PANTHER" id="PTHR10621">
    <property type="entry name" value="UV EXCISION REPAIR PROTEIN RAD23"/>
    <property type="match status" value="1"/>
</dbReference>
<feature type="compositionally biased region" description="Low complexity" evidence="7">
    <location>
        <begin position="334"/>
        <end position="347"/>
    </location>
</feature>
<keyword evidence="3" id="KW-0677">Repeat</keyword>
<evidence type="ECO:0008006" key="12">
    <source>
        <dbReference type="Google" id="ProtNLM"/>
    </source>
</evidence>
<keyword evidence="11" id="KW-1185">Reference proteome</keyword>
<feature type="compositionally biased region" description="Low complexity" evidence="7">
    <location>
        <begin position="410"/>
        <end position="437"/>
    </location>
</feature>
<accession>A0AAV6WGJ6</accession>
<dbReference type="SMART" id="SM00727">
    <property type="entry name" value="STI1"/>
    <property type="match status" value="1"/>
</dbReference>
<dbReference type="PANTHER" id="PTHR10621:SF35">
    <property type="entry name" value="UBIQUITIN RECEPTOR RAD23C"/>
    <property type="match status" value="1"/>
</dbReference>
<dbReference type="GO" id="GO:0006289">
    <property type="term" value="P:nucleotide-excision repair"/>
    <property type="evidence" value="ECO:0007669"/>
    <property type="project" value="InterPro"/>
</dbReference>
<name>A0AAV6WGJ6_9LAMI</name>
<dbReference type="Pfam" id="PF00240">
    <property type="entry name" value="ubiquitin"/>
    <property type="match status" value="1"/>
</dbReference>
<evidence type="ECO:0000256" key="3">
    <source>
        <dbReference type="ARBA" id="ARBA00022737"/>
    </source>
</evidence>
<dbReference type="InterPro" id="IPR006636">
    <property type="entry name" value="STI1_HS-bd"/>
</dbReference>
<reference evidence="10" key="1">
    <citation type="submission" date="2019-10" db="EMBL/GenBank/DDBJ databases">
        <authorList>
            <person name="Zhang R."/>
            <person name="Pan Y."/>
            <person name="Wang J."/>
            <person name="Ma R."/>
            <person name="Yu S."/>
        </authorList>
    </citation>
    <scope>NUCLEOTIDE SEQUENCE</scope>
    <source>
        <strain evidence="10">LA-IB0</strain>
        <tissue evidence="10">Leaf</tissue>
    </source>
</reference>
<dbReference type="PROSITE" id="PS50030">
    <property type="entry name" value="UBA"/>
    <property type="match status" value="2"/>
</dbReference>
<feature type="region of interest" description="Disordered" evidence="7">
    <location>
        <begin position="306"/>
        <end position="347"/>
    </location>
</feature>
<dbReference type="SMART" id="SM00165">
    <property type="entry name" value="UBA"/>
    <property type="match status" value="2"/>
</dbReference>
<evidence type="ECO:0000256" key="4">
    <source>
        <dbReference type="ARBA" id="ARBA00022763"/>
    </source>
</evidence>
<evidence type="ECO:0000259" key="9">
    <source>
        <dbReference type="PROSITE" id="PS50053"/>
    </source>
</evidence>
<organism evidence="10 11">
    <name type="scientific">Buddleja alternifolia</name>
    <dbReference type="NCBI Taxonomy" id="168488"/>
    <lineage>
        <taxon>Eukaryota</taxon>
        <taxon>Viridiplantae</taxon>
        <taxon>Streptophyta</taxon>
        <taxon>Embryophyta</taxon>
        <taxon>Tracheophyta</taxon>
        <taxon>Spermatophyta</taxon>
        <taxon>Magnoliopsida</taxon>
        <taxon>eudicotyledons</taxon>
        <taxon>Gunneridae</taxon>
        <taxon>Pentapetalae</taxon>
        <taxon>asterids</taxon>
        <taxon>lamiids</taxon>
        <taxon>Lamiales</taxon>
        <taxon>Scrophulariaceae</taxon>
        <taxon>Buddlejeae</taxon>
        <taxon>Buddleja</taxon>
    </lineage>
</organism>
<evidence type="ECO:0000256" key="5">
    <source>
        <dbReference type="ARBA" id="ARBA00023204"/>
    </source>
</evidence>
<evidence type="ECO:0000256" key="2">
    <source>
        <dbReference type="ARBA" id="ARBA00009878"/>
    </source>
</evidence>
<protein>
    <recommendedName>
        <fullName evidence="12">DNA repair protein RAD23</fullName>
    </recommendedName>
</protein>
<keyword evidence="4" id="KW-0227">DNA damage</keyword>
<dbReference type="InterPro" id="IPR009060">
    <property type="entry name" value="UBA-like_sf"/>
</dbReference>
<evidence type="ECO:0000256" key="7">
    <source>
        <dbReference type="SAM" id="MobiDB-lite"/>
    </source>
</evidence>
<evidence type="ECO:0000313" key="11">
    <source>
        <dbReference type="Proteomes" id="UP000826271"/>
    </source>
</evidence>
<evidence type="ECO:0000259" key="8">
    <source>
        <dbReference type="PROSITE" id="PS50030"/>
    </source>
</evidence>
<dbReference type="Pfam" id="PF00627">
    <property type="entry name" value="UBA"/>
    <property type="match status" value="2"/>
</dbReference>
<evidence type="ECO:0000313" key="10">
    <source>
        <dbReference type="EMBL" id="KAG8366602.1"/>
    </source>
</evidence>